<sequence>MNHPAHGQMKPEEHYIRDPLTGAYTRGLLDSRLSEEVARSQREQGQLTVCLFDIDHFKSVNDAYGHARGDEVLVHLVQVVQASLRTSDVLFRYGGDEFVVLLPSTGRAQAEIVCQRMVQQVRSQVLEGSPPLKISISMGLAVFPEDASGGRELLQVADERNYLAKRQGRDRFVSQSLAEKPALQFDAQSRPLERDHQLGVFHQFMHRLETSRTGILRITGETGSGRTFFLNRIQQDLHARNHLHLALTPTRTLQHRPYAVFQHAQGLEVSIQAGVTGIVRQLTQAVQEQQKAGLALLIENMALLDWASRALLSRLLQDWSGPPLAIIYTQGVQDIPPVLQPGNRNEVQVVLTPLSRHAIQVWMREILRWEAPAELIDWIFGTSQGLPARVRTILQALLDQKQLLRREEGWQLDAGFRGTVLNFQHEQATPTTLPVPSTHFFGREKEWAEVNSLFEHRRLVTLVGPGGIGKTRLSIEVAELRQEHYQDGVWFVGLDSIQNPELVVPSIARVLGIKEGRRPLIEDLKDHLKKQSRLLVLDNFEQVIEAAPLLDGLLAAAPGLQMLVTSREKLNISGEQVFVVPPLGMPADRDITSEEEAYQYSAMSLFIDRARAVLPGLELSRAQLKSIQQICQQLDGLPLALELAAASLDLFSPEELAHDLGQKRLDVLTEGPRNLAERQKTLRNTISWSHHLLNPQEQWVFARMGVFLGGWSFEAAQAVCSEMSTLFTSAVSLQSTLMKLAAKSLIQFQRNQKRFSMLQTIREFAQEKLQASQEQAQVQHAHAQHFLNLGQQAEGYLVGDGQDDWLERLQINHGNLREALTYMLEHHEVLWAMQLCNSIWKFWQFKTHHQEGRNWIRQVLLRSKMALLSSKNLEERKVLRELEARLQMAGGWLANDQADHAESAELFYASLAGFREVGDRRGIGLALQGTGEVMMNHGQYPEAMHHFEESRQIMQELGDLEEYAWVTDHLGRCQQITGQLEAAEESFTLCSQLFRQLKQHWGESIATIHLADVLVRQAKFTQVLHLTSPWIRQQRDKKDTSGFVYAMALGWSGESHLHLGHFEQAREDLEEALETCNTSGFRLTRIPVTLSLLHLLQGSLEDAVPLLLSTLRIVKALHDPVRVLEMLIPMVHLQLLKGNPQKAVAYLGALSHLKKEYDIQSTPQEAFVLDPLQLELQAQLSPAEFGQHWQKGATFSKTELLQQLELELQKLQQSQ</sequence>
<gene>
    <name evidence="2" type="ORF">GCM10008938_17280</name>
</gene>
<dbReference type="Proteomes" id="UP000632222">
    <property type="component" value="Unassembled WGS sequence"/>
</dbReference>
<accession>A0ABQ2CXY9</accession>
<dbReference type="InterPro" id="IPR000160">
    <property type="entry name" value="GGDEF_dom"/>
</dbReference>
<dbReference type="SUPFAM" id="SSF48452">
    <property type="entry name" value="TPR-like"/>
    <property type="match status" value="1"/>
</dbReference>
<evidence type="ECO:0000259" key="1">
    <source>
        <dbReference type="PROSITE" id="PS50887"/>
    </source>
</evidence>
<reference evidence="3" key="1">
    <citation type="journal article" date="2019" name="Int. J. Syst. Evol. Microbiol.">
        <title>The Global Catalogue of Microorganisms (GCM) 10K type strain sequencing project: providing services to taxonomists for standard genome sequencing and annotation.</title>
        <authorList>
            <consortium name="The Broad Institute Genomics Platform"/>
            <consortium name="The Broad Institute Genome Sequencing Center for Infectious Disease"/>
            <person name="Wu L."/>
            <person name="Ma J."/>
        </authorList>
    </citation>
    <scope>NUCLEOTIDE SEQUENCE [LARGE SCALE GENOMIC DNA]</scope>
    <source>
        <strain evidence="3">JCM 14370</strain>
    </source>
</reference>
<dbReference type="SUPFAM" id="SSF55073">
    <property type="entry name" value="Nucleotide cyclase"/>
    <property type="match status" value="1"/>
</dbReference>
<dbReference type="SMART" id="SM00267">
    <property type="entry name" value="GGDEF"/>
    <property type="match status" value="1"/>
</dbReference>
<dbReference type="NCBIfam" id="TIGR00254">
    <property type="entry name" value="GGDEF"/>
    <property type="match status" value="1"/>
</dbReference>
<dbReference type="InterPro" id="IPR029787">
    <property type="entry name" value="Nucleotide_cyclase"/>
</dbReference>
<dbReference type="InterPro" id="IPR011990">
    <property type="entry name" value="TPR-like_helical_dom_sf"/>
</dbReference>
<organism evidence="2 3">
    <name type="scientific">Deinococcus roseus</name>
    <dbReference type="NCBI Taxonomy" id="392414"/>
    <lineage>
        <taxon>Bacteria</taxon>
        <taxon>Thermotogati</taxon>
        <taxon>Deinococcota</taxon>
        <taxon>Deinococci</taxon>
        <taxon>Deinococcales</taxon>
        <taxon>Deinococcaceae</taxon>
        <taxon>Deinococcus</taxon>
    </lineage>
</organism>
<proteinExistence type="predicted"/>
<keyword evidence="3" id="KW-1185">Reference proteome</keyword>
<dbReference type="InterPro" id="IPR043128">
    <property type="entry name" value="Rev_trsase/Diguanyl_cyclase"/>
</dbReference>
<dbReference type="Gene3D" id="1.25.40.10">
    <property type="entry name" value="Tetratricopeptide repeat domain"/>
    <property type="match status" value="1"/>
</dbReference>
<evidence type="ECO:0000313" key="2">
    <source>
        <dbReference type="EMBL" id="GGJ31681.1"/>
    </source>
</evidence>
<dbReference type="EMBL" id="BMOD01000005">
    <property type="protein sequence ID" value="GGJ31681.1"/>
    <property type="molecule type" value="Genomic_DNA"/>
</dbReference>
<dbReference type="PROSITE" id="PS50887">
    <property type="entry name" value="GGDEF"/>
    <property type="match status" value="1"/>
</dbReference>
<dbReference type="Gene3D" id="3.30.70.270">
    <property type="match status" value="1"/>
</dbReference>
<evidence type="ECO:0000313" key="3">
    <source>
        <dbReference type="Proteomes" id="UP000632222"/>
    </source>
</evidence>
<dbReference type="Pfam" id="PF00990">
    <property type="entry name" value="GGDEF"/>
    <property type="match status" value="1"/>
</dbReference>
<dbReference type="SUPFAM" id="SSF52540">
    <property type="entry name" value="P-loop containing nucleoside triphosphate hydrolases"/>
    <property type="match status" value="2"/>
</dbReference>
<feature type="domain" description="GGDEF" evidence="1">
    <location>
        <begin position="45"/>
        <end position="177"/>
    </location>
</feature>
<dbReference type="InterPro" id="IPR027417">
    <property type="entry name" value="P-loop_NTPase"/>
</dbReference>
<dbReference type="Gene3D" id="3.40.50.300">
    <property type="entry name" value="P-loop containing nucleotide triphosphate hydrolases"/>
    <property type="match status" value="1"/>
</dbReference>
<dbReference type="RefSeq" id="WP_189002290.1">
    <property type="nucleotide sequence ID" value="NZ_BMOD01000005.1"/>
</dbReference>
<dbReference type="PANTHER" id="PTHR47691:SF3">
    <property type="entry name" value="HTH-TYPE TRANSCRIPTIONAL REGULATOR RV0890C-RELATED"/>
    <property type="match status" value="1"/>
</dbReference>
<protein>
    <recommendedName>
        <fullName evidence="1">GGDEF domain-containing protein</fullName>
    </recommendedName>
</protein>
<dbReference type="PRINTS" id="PR00364">
    <property type="entry name" value="DISEASERSIST"/>
</dbReference>
<dbReference type="CDD" id="cd01949">
    <property type="entry name" value="GGDEF"/>
    <property type="match status" value="1"/>
</dbReference>
<name>A0ABQ2CXY9_9DEIO</name>
<dbReference type="PANTHER" id="PTHR47691">
    <property type="entry name" value="REGULATOR-RELATED"/>
    <property type="match status" value="1"/>
</dbReference>
<comment type="caution">
    <text evidence="2">The sequence shown here is derived from an EMBL/GenBank/DDBJ whole genome shotgun (WGS) entry which is preliminary data.</text>
</comment>